<dbReference type="EMBL" id="BMEX01000002">
    <property type="protein sequence ID" value="GGA37211.1"/>
    <property type="molecule type" value="Genomic_DNA"/>
</dbReference>
<gene>
    <name evidence="1" type="ORF">GCM10007416_07660</name>
</gene>
<name>A0ABQ1G4G3_9BACL</name>
<organism evidence="1 2">
    <name type="scientific">Kroppenstedtia guangzhouensis</name>
    <dbReference type="NCBI Taxonomy" id="1274356"/>
    <lineage>
        <taxon>Bacteria</taxon>
        <taxon>Bacillati</taxon>
        <taxon>Bacillota</taxon>
        <taxon>Bacilli</taxon>
        <taxon>Bacillales</taxon>
        <taxon>Thermoactinomycetaceae</taxon>
        <taxon>Kroppenstedtia</taxon>
    </lineage>
</organism>
<evidence type="ECO:0000313" key="2">
    <source>
        <dbReference type="Proteomes" id="UP000617979"/>
    </source>
</evidence>
<proteinExistence type="predicted"/>
<sequence>MEQVENYGDLCDRMEEVLRDFLQAGHQTVAILTKDIVSAQDLYDQLTRGDH</sequence>
<dbReference type="Proteomes" id="UP000617979">
    <property type="component" value="Unassembled WGS sequence"/>
</dbReference>
<dbReference type="RefSeq" id="WP_188430055.1">
    <property type="nucleotide sequence ID" value="NZ_BMEX01000002.1"/>
</dbReference>
<comment type="caution">
    <text evidence="1">The sequence shown here is derived from an EMBL/GenBank/DDBJ whole genome shotgun (WGS) entry which is preliminary data.</text>
</comment>
<keyword evidence="2" id="KW-1185">Reference proteome</keyword>
<reference evidence="2" key="1">
    <citation type="journal article" date="2019" name="Int. J. Syst. Evol. Microbiol.">
        <title>The Global Catalogue of Microorganisms (GCM) 10K type strain sequencing project: providing services to taxonomists for standard genome sequencing and annotation.</title>
        <authorList>
            <consortium name="The Broad Institute Genomics Platform"/>
            <consortium name="The Broad Institute Genome Sequencing Center for Infectious Disease"/>
            <person name="Wu L."/>
            <person name="Ma J."/>
        </authorList>
    </citation>
    <scope>NUCLEOTIDE SEQUENCE [LARGE SCALE GENOMIC DNA]</scope>
    <source>
        <strain evidence="2">CGMCC 1.12404</strain>
    </source>
</reference>
<evidence type="ECO:0000313" key="1">
    <source>
        <dbReference type="EMBL" id="GGA37211.1"/>
    </source>
</evidence>
<protein>
    <submittedName>
        <fullName evidence="1">Uncharacterized protein</fullName>
    </submittedName>
</protein>
<accession>A0ABQ1G4G3</accession>